<feature type="chain" id="PRO_5006038911" description="YbgF trimerisation domain-containing protein" evidence="2">
    <location>
        <begin position="32"/>
        <end position="325"/>
    </location>
</feature>
<name>A0A0N9UES8_SPHMC</name>
<dbReference type="Gene3D" id="1.20.5.110">
    <property type="match status" value="1"/>
</dbReference>
<gene>
    <name evidence="3" type="ORF">AN936_18385</name>
</gene>
<evidence type="ECO:0000313" key="4">
    <source>
        <dbReference type="Proteomes" id="UP000058074"/>
    </source>
</evidence>
<keyword evidence="2" id="KW-0732">Signal</keyword>
<organism evidence="3 4">
    <name type="scientific">Sphingopyxis macrogoltabida</name>
    <name type="common">Sphingomonas macrogoltabidus</name>
    <dbReference type="NCBI Taxonomy" id="33050"/>
    <lineage>
        <taxon>Bacteria</taxon>
        <taxon>Pseudomonadati</taxon>
        <taxon>Pseudomonadota</taxon>
        <taxon>Alphaproteobacteria</taxon>
        <taxon>Sphingomonadales</taxon>
        <taxon>Sphingomonadaceae</taxon>
        <taxon>Sphingopyxis</taxon>
    </lineage>
</organism>
<accession>A0A0N9UES8</accession>
<dbReference type="AlphaFoldDB" id="A0A0N9UES8"/>
<feature type="region of interest" description="Disordered" evidence="1">
    <location>
        <begin position="141"/>
        <end position="177"/>
    </location>
</feature>
<reference evidence="3 4" key="1">
    <citation type="journal article" date="2015" name="Genome Announc.">
        <title>Complete Genome Sequence of Polypropylene Glycol- and Polyethylene Glycol-Degrading Sphingopyxis macrogoltabida Strain EY-1.</title>
        <authorList>
            <person name="Ohtsubo Y."/>
            <person name="Nagata Y."/>
            <person name="Numata M."/>
            <person name="Tsuchikane K."/>
            <person name="Hosoyama A."/>
            <person name="Yamazoe A."/>
            <person name="Tsuda M."/>
            <person name="Fujita N."/>
            <person name="Kawai F."/>
        </authorList>
    </citation>
    <scope>NUCLEOTIDE SEQUENCE [LARGE SCALE GENOMIC DNA]</scope>
    <source>
        <strain evidence="3 4">EY-1</strain>
    </source>
</reference>
<dbReference type="Gene3D" id="1.25.40.10">
    <property type="entry name" value="Tetratricopeptide repeat domain"/>
    <property type="match status" value="1"/>
</dbReference>
<feature type="compositionally biased region" description="Low complexity" evidence="1">
    <location>
        <begin position="155"/>
        <end position="177"/>
    </location>
</feature>
<protein>
    <recommendedName>
        <fullName evidence="5">YbgF trimerisation domain-containing protein</fullName>
    </recommendedName>
</protein>
<sequence length="325" mass="34719">MGADRQMTKRHIIFLGTAALALGAVVPAAQAQDAEIGKRVDRLEKEMRAVQRSVFPGGSPAFFEGEIAPDNTPGERVKSTAPVADLTARVDALEAQLQTLTGQTEQNSYQLRELEKQFAAYKAEMDKRFAAPAADVEATPASLTPVPAARPPAATPTTAAATPVKKPATPKPAAAAAATPDAARLALVKKVEIPATGNETEDGYNYGFRLWQAKLYPEAQAQLKQVVAKWPKSSQASYAQNLLGRAYLDEGKPSLAAVAFYNNYKDRPSGARAPHSLMYMGVALDKLGRKADACKAFREFDEVYGEKAPQDVRTDAAAAKTKAGC</sequence>
<proteinExistence type="predicted"/>
<feature type="signal peptide" evidence="2">
    <location>
        <begin position="1"/>
        <end position="31"/>
    </location>
</feature>
<dbReference type="SUPFAM" id="SSF48452">
    <property type="entry name" value="TPR-like"/>
    <property type="match status" value="1"/>
</dbReference>
<evidence type="ECO:0000256" key="1">
    <source>
        <dbReference type="SAM" id="MobiDB-lite"/>
    </source>
</evidence>
<evidence type="ECO:0000313" key="3">
    <source>
        <dbReference type="EMBL" id="ALH82249.1"/>
    </source>
</evidence>
<evidence type="ECO:0000256" key="2">
    <source>
        <dbReference type="SAM" id="SignalP"/>
    </source>
</evidence>
<dbReference type="PATRIC" id="fig|33050.5.peg.3816"/>
<dbReference type="InterPro" id="IPR011990">
    <property type="entry name" value="TPR-like_helical_dom_sf"/>
</dbReference>
<evidence type="ECO:0008006" key="5">
    <source>
        <dbReference type="Google" id="ProtNLM"/>
    </source>
</evidence>
<dbReference type="Proteomes" id="UP000058074">
    <property type="component" value="Chromosome"/>
</dbReference>
<dbReference type="KEGG" id="smag:AN936_18385"/>
<dbReference type="EMBL" id="CP012700">
    <property type="protein sequence ID" value="ALH82249.1"/>
    <property type="molecule type" value="Genomic_DNA"/>
</dbReference>